<dbReference type="RefSeq" id="WP_067633825.1">
    <property type="nucleotide sequence ID" value="NZ_CP013213.1"/>
</dbReference>
<evidence type="ECO:0000313" key="2">
    <source>
        <dbReference type="Proteomes" id="UP000063781"/>
    </source>
</evidence>
<dbReference type="SUPFAM" id="SSF160527">
    <property type="entry name" value="V-type ATPase subunit E-like"/>
    <property type="match status" value="1"/>
</dbReference>
<dbReference type="KEGG" id="erl:AOC36_09925"/>
<proteinExistence type="predicted"/>
<gene>
    <name evidence="1" type="ORF">AOC36_09925</name>
</gene>
<reference evidence="1 2" key="1">
    <citation type="submission" date="2015-10" db="EMBL/GenBank/DDBJ databases">
        <title>Erysipelothrix larvae sp. LV19 isolated from the larval gut of the rhinoceros beetle, Trypoxylus dichotomus.</title>
        <authorList>
            <person name="Lim S."/>
            <person name="Kim B.-C."/>
        </authorList>
    </citation>
    <scope>NUCLEOTIDE SEQUENCE [LARGE SCALE GENOMIC DNA]</scope>
    <source>
        <strain evidence="1 2">LV19</strain>
    </source>
</reference>
<protein>
    <recommendedName>
        <fullName evidence="3">ATPase</fullName>
    </recommendedName>
</protein>
<dbReference type="EMBL" id="CP013213">
    <property type="protein sequence ID" value="AMC94278.1"/>
    <property type="molecule type" value="Genomic_DNA"/>
</dbReference>
<dbReference type="STRING" id="1514105.AOC36_09925"/>
<sequence length="190" mass="22006">MSLEHSVILDALEEVGKREREAFLDAAHNAGKLVYDTMLQDAQKRGAIRDQKNQEETAFLKSREMARYKNQAALSVNEHKIRHINALLDEVYNELESLDNEAYIDLLYRSLNKQKTDEKPRIHVASKHFDLVVEALGQTYQIIKDESIGNGFILNYTHFNVNMELKQIMRHKRDNLTNKAMDILYGGDDE</sequence>
<accession>A0A120JTX8</accession>
<name>A0A120JTX8_9FIRM</name>
<organism evidence="1 2">
    <name type="scientific">Erysipelothrix larvae</name>
    <dbReference type="NCBI Taxonomy" id="1514105"/>
    <lineage>
        <taxon>Bacteria</taxon>
        <taxon>Bacillati</taxon>
        <taxon>Bacillota</taxon>
        <taxon>Erysipelotrichia</taxon>
        <taxon>Erysipelotrichales</taxon>
        <taxon>Erysipelotrichaceae</taxon>
        <taxon>Erysipelothrix</taxon>
    </lineage>
</organism>
<dbReference type="Proteomes" id="UP000063781">
    <property type="component" value="Chromosome"/>
</dbReference>
<dbReference type="AlphaFoldDB" id="A0A120JTX8"/>
<keyword evidence="2" id="KW-1185">Reference proteome</keyword>
<evidence type="ECO:0000313" key="1">
    <source>
        <dbReference type="EMBL" id="AMC94278.1"/>
    </source>
</evidence>
<evidence type="ECO:0008006" key="3">
    <source>
        <dbReference type="Google" id="ProtNLM"/>
    </source>
</evidence>